<accession>A0A3S4IRI9</accession>
<dbReference type="Pfam" id="PF07409">
    <property type="entry name" value="GP46"/>
    <property type="match status" value="1"/>
</dbReference>
<reference evidence="1 2" key="1">
    <citation type="submission" date="2018-12" db="EMBL/GenBank/DDBJ databases">
        <authorList>
            <consortium name="Pathogen Informatics"/>
        </authorList>
    </citation>
    <scope>NUCLEOTIDE SEQUENCE [LARGE SCALE GENOMIC DNA]</scope>
    <source>
        <strain evidence="1 2">NCTC11075</strain>
    </source>
</reference>
<organism evidence="1 2">
    <name type="scientific">Citrobacter koseri</name>
    <name type="common">Citrobacter diversus</name>
    <dbReference type="NCBI Taxonomy" id="545"/>
    <lineage>
        <taxon>Bacteria</taxon>
        <taxon>Pseudomonadati</taxon>
        <taxon>Pseudomonadota</taxon>
        <taxon>Gammaproteobacteria</taxon>
        <taxon>Enterobacterales</taxon>
        <taxon>Enterobacteriaceae</taxon>
        <taxon>Citrobacter</taxon>
    </lineage>
</organism>
<evidence type="ECO:0000313" key="1">
    <source>
        <dbReference type="EMBL" id="VEB83074.1"/>
    </source>
</evidence>
<name>A0A3S4IRI9_CITKO</name>
<gene>
    <name evidence="1" type="ORF">NCTC11075_00021</name>
</gene>
<dbReference type="EMBL" id="LR134204">
    <property type="protein sequence ID" value="VEB83074.1"/>
    <property type="molecule type" value="Genomic_DNA"/>
</dbReference>
<evidence type="ECO:0000313" key="2">
    <source>
        <dbReference type="Proteomes" id="UP000270272"/>
    </source>
</evidence>
<dbReference type="InterPro" id="IPR010877">
    <property type="entry name" value="Phage_Mu_Gp46"/>
</dbReference>
<dbReference type="AlphaFoldDB" id="A0A3S4IRI9"/>
<sequence>MVGEKSFLEHFHIDGDGEKTSEPKWTIGITWNNQLSRGELTVTHDGLTLDEGLVTLVLICLFTDTRADDDDVIPDNTGDPRGWPGDTFSAYPWGSKLWLLDREKLTETVRQRVEDYASLAMQPLLRSGYARTASVTAVISGADRINFIVILSRPDKTQLRIEISKRWEATEHAL</sequence>
<protein>
    <submittedName>
        <fullName evidence="1">Phage protein GP46</fullName>
    </submittedName>
</protein>
<proteinExistence type="predicted"/>
<dbReference type="Proteomes" id="UP000270272">
    <property type="component" value="Chromosome"/>
</dbReference>